<dbReference type="EMBL" id="ML210339">
    <property type="protein sequence ID" value="TFK19457.1"/>
    <property type="molecule type" value="Genomic_DNA"/>
</dbReference>
<evidence type="ECO:0000313" key="3">
    <source>
        <dbReference type="Proteomes" id="UP000307440"/>
    </source>
</evidence>
<evidence type="ECO:0000256" key="1">
    <source>
        <dbReference type="SAM" id="SignalP"/>
    </source>
</evidence>
<proteinExistence type="predicted"/>
<keyword evidence="1" id="KW-0732">Signal</keyword>
<feature type="chain" id="PRO_5022834576" evidence="1">
    <location>
        <begin position="19"/>
        <end position="119"/>
    </location>
</feature>
<name>A0A5C3KHR0_COPMA</name>
<keyword evidence="3" id="KW-1185">Reference proteome</keyword>
<accession>A0A5C3KHR0</accession>
<feature type="signal peptide" evidence="1">
    <location>
        <begin position="1"/>
        <end position="18"/>
    </location>
</feature>
<sequence>MRTGILAVIFTLVVGAYAEYSRILDIFNRGEVWCCPTHTESTASPIAVRIDGDDHFQCNYTDNTKCAYHPITGSAASDSNDDSCWSKAHFNPSFFAPCPGTVPNPTRGSIMKHPKVFWQ</sequence>
<organism evidence="2 3">
    <name type="scientific">Coprinopsis marcescibilis</name>
    <name type="common">Agaric fungus</name>
    <name type="synonym">Psathyrella marcescibilis</name>
    <dbReference type="NCBI Taxonomy" id="230819"/>
    <lineage>
        <taxon>Eukaryota</taxon>
        <taxon>Fungi</taxon>
        <taxon>Dikarya</taxon>
        <taxon>Basidiomycota</taxon>
        <taxon>Agaricomycotina</taxon>
        <taxon>Agaricomycetes</taxon>
        <taxon>Agaricomycetidae</taxon>
        <taxon>Agaricales</taxon>
        <taxon>Agaricineae</taxon>
        <taxon>Psathyrellaceae</taxon>
        <taxon>Coprinopsis</taxon>
    </lineage>
</organism>
<gene>
    <name evidence="2" type="ORF">FA15DRAFT_760004</name>
</gene>
<dbReference type="AlphaFoldDB" id="A0A5C3KHR0"/>
<dbReference type="Proteomes" id="UP000307440">
    <property type="component" value="Unassembled WGS sequence"/>
</dbReference>
<evidence type="ECO:0000313" key="2">
    <source>
        <dbReference type="EMBL" id="TFK19457.1"/>
    </source>
</evidence>
<reference evidence="2 3" key="1">
    <citation type="journal article" date="2019" name="Nat. Ecol. Evol.">
        <title>Megaphylogeny resolves global patterns of mushroom evolution.</title>
        <authorList>
            <person name="Varga T."/>
            <person name="Krizsan K."/>
            <person name="Foldi C."/>
            <person name="Dima B."/>
            <person name="Sanchez-Garcia M."/>
            <person name="Sanchez-Ramirez S."/>
            <person name="Szollosi G.J."/>
            <person name="Szarkandi J.G."/>
            <person name="Papp V."/>
            <person name="Albert L."/>
            <person name="Andreopoulos W."/>
            <person name="Angelini C."/>
            <person name="Antonin V."/>
            <person name="Barry K.W."/>
            <person name="Bougher N.L."/>
            <person name="Buchanan P."/>
            <person name="Buyck B."/>
            <person name="Bense V."/>
            <person name="Catcheside P."/>
            <person name="Chovatia M."/>
            <person name="Cooper J."/>
            <person name="Damon W."/>
            <person name="Desjardin D."/>
            <person name="Finy P."/>
            <person name="Geml J."/>
            <person name="Haridas S."/>
            <person name="Hughes K."/>
            <person name="Justo A."/>
            <person name="Karasinski D."/>
            <person name="Kautmanova I."/>
            <person name="Kiss B."/>
            <person name="Kocsube S."/>
            <person name="Kotiranta H."/>
            <person name="LaButti K.M."/>
            <person name="Lechner B.E."/>
            <person name="Liimatainen K."/>
            <person name="Lipzen A."/>
            <person name="Lukacs Z."/>
            <person name="Mihaltcheva S."/>
            <person name="Morgado L.N."/>
            <person name="Niskanen T."/>
            <person name="Noordeloos M.E."/>
            <person name="Ohm R.A."/>
            <person name="Ortiz-Santana B."/>
            <person name="Ovrebo C."/>
            <person name="Racz N."/>
            <person name="Riley R."/>
            <person name="Savchenko A."/>
            <person name="Shiryaev A."/>
            <person name="Soop K."/>
            <person name="Spirin V."/>
            <person name="Szebenyi C."/>
            <person name="Tomsovsky M."/>
            <person name="Tulloss R.E."/>
            <person name="Uehling J."/>
            <person name="Grigoriev I.V."/>
            <person name="Vagvolgyi C."/>
            <person name="Papp T."/>
            <person name="Martin F.M."/>
            <person name="Miettinen O."/>
            <person name="Hibbett D.S."/>
            <person name="Nagy L.G."/>
        </authorList>
    </citation>
    <scope>NUCLEOTIDE SEQUENCE [LARGE SCALE GENOMIC DNA]</scope>
    <source>
        <strain evidence="2 3">CBS 121175</strain>
    </source>
</reference>
<protein>
    <submittedName>
        <fullName evidence="2">Uncharacterized protein</fullName>
    </submittedName>
</protein>